<dbReference type="SUPFAM" id="SSF50156">
    <property type="entry name" value="PDZ domain-like"/>
    <property type="match status" value="2"/>
</dbReference>
<sequence>MGRGTMRLFRRRAPDSAPQLVSLAPLKREKAPVPSGPALSTASTRSSPAGRRREEDTYKKEPSTWGRRVGSRLSRLTRSISTEQLSATPAGGRRKWTVSEEPDELTRTAARGATGGSRTLSRRREDRPFSSPPAQRLSGPGSVGSGPRTASAVKRSVSLYRSASTSQLNVPLERSDSSGSPSPLSELDVWGFSVGSDTASIKSTKSARHTMARLPSLPEGEEAINNEVRRRRKMASKESRPKSHDGVLKDVQTLNRNFQKFKAIKNSADNEIRSVTAGRHSLPRSAVAHTVETDALLPDAITGSSFSWKPPPLSHGCSNESGYDSDRVPSDGSPGASGRSTLHLPFGVASSPARLHDLAADPSPRHHRRSLDLLHVTSESAQRPAASEDDEPDAVESPFAAENNDTILRQPKSSKSGGSRIPRSPGQRDAGRTGRHDGGTRSQRSRHRSPSDVPETGETSTSTQTSLPWDCNVFIDMSAEQDGISMESFAEERQRDAHRTRHSDTLKKRSRGHLSSALSLMRHGEPETGSVRQRHVSRPALSSRHRNLSTSSHDIRLGSGSQLSVPDEDSRRSRKPPGRPDFDPRRDRLSALPLNFGHRHTRLGPPPRDTERLQRHPARRSEEHSRPARSEAGSDVSSKQFKLLRIRRSSTDSLGISIAMNSSRDYFIAEMDHRGTLARDGRFKVGDELVNVNGRRLRGCALESVLDVLQDPSPELDIVIARDFHPDRLQPAAPPAGQHVVVISVPDTSGGGGGGGAPGSRDELLDEPDDSLEYPATGLEPYDASEADEYRRPESTVSGVSELSAAGSQSPSLAKYLVRRRHGQRSGRSASGTLRRPKSLATSVLTLTFEKGVGRKSLGFSIVGGKDSPRGSMGIFVKTVFPNGQAADKLMEGDEVLTLNGESMQELLHSEAVTLFKSVRSGTVTLEVARRDPAAVSRPSIARQSMSKSCDNLLRAQQ</sequence>
<dbReference type="Pfam" id="PF00595">
    <property type="entry name" value="PDZ"/>
    <property type="match status" value="2"/>
</dbReference>
<comment type="caution">
    <text evidence="3">The sequence shown here is derived from an EMBL/GenBank/DDBJ whole genome shotgun (WGS) entry which is preliminary data.</text>
</comment>
<feature type="compositionally biased region" description="Basic and acidic residues" evidence="1">
    <location>
        <begin position="429"/>
        <end position="439"/>
    </location>
</feature>
<feature type="compositionally biased region" description="Basic and acidic residues" evidence="1">
    <location>
        <begin position="578"/>
        <end position="589"/>
    </location>
</feature>
<dbReference type="CDD" id="cd06759">
    <property type="entry name" value="PDZ3_PDZD2-PDZ1_hPro-IL-16-like"/>
    <property type="match status" value="1"/>
</dbReference>
<keyword evidence="4" id="KW-1185">Reference proteome</keyword>
<gene>
    <name evidence="3" type="primary">PDZD2_1</name>
    <name evidence="3" type="ORF">FJT64_017629</name>
</gene>
<feature type="domain" description="PDZ" evidence="2">
    <location>
        <begin position="846"/>
        <end position="918"/>
    </location>
</feature>
<name>A0A6A4WXG3_AMPAM</name>
<feature type="compositionally biased region" description="Basic and acidic residues" evidence="1">
    <location>
        <begin position="51"/>
        <end position="62"/>
    </location>
</feature>
<dbReference type="PANTHER" id="PTHR11324">
    <property type="entry name" value="IL16-RELATED"/>
    <property type="match status" value="1"/>
</dbReference>
<dbReference type="PROSITE" id="PS50106">
    <property type="entry name" value="PDZ"/>
    <property type="match status" value="2"/>
</dbReference>
<feature type="domain" description="PDZ" evidence="2">
    <location>
        <begin position="643"/>
        <end position="724"/>
    </location>
</feature>
<dbReference type="SMART" id="SM00228">
    <property type="entry name" value="PDZ"/>
    <property type="match status" value="2"/>
</dbReference>
<feature type="compositionally biased region" description="Polar residues" evidence="1">
    <location>
        <begin position="942"/>
        <end position="958"/>
    </location>
</feature>
<protein>
    <submittedName>
        <fullName evidence="3">PDZ domain-containing protein 2</fullName>
    </submittedName>
</protein>
<dbReference type="OrthoDB" id="10558406at2759"/>
<feature type="compositionally biased region" description="Basic residues" evidence="1">
    <location>
        <begin position="532"/>
        <end position="547"/>
    </location>
</feature>
<accession>A0A6A4WXG3</accession>
<evidence type="ECO:0000313" key="3">
    <source>
        <dbReference type="EMBL" id="KAF0311565.1"/>
    </source>
</evidence>
<dbReference type="PANTHER" id="PTHR11324:SF16">
    <property type="entry name" value="PDZ DOMAIN-CONTAINING PROTEIN 2"/>
    <property type="match status" value="1"/>
</dbReference>
<organism evidence="3 4">
    <name type="scientific">Amphibalanus amphitrite</name>
    <name type="common">Striped barnacle</name>
    <name type="synonym">Balanus amphitrite</name>
    <dbReference type="NCBI Taxonomy" id="1232801"/>
    <lineage>
        <taxon>Eukaryota</taxon>
        <taxon>Metazoa</taxon>
        <taxon>Ecdysozoa</taxon>
        <taxon>Arthropoda</taxon>
        <taxon>Crustacea</taxon>
        <taxon>Multicrustacea</taxon>
        <taxon>Cirripedia</taxon>
        <taxon>Thoracica</taxon>
        <taxon>Thoracicalcarea</taxon>
        <taxon>Balanomorpha</taxon>
        <taxon>Balanoidea</taxon>
        <taxon>Balanidae</taxon>
        <taxon>Amphibalaninae</taxon>
        <taxon>Amphibalanus</taxon>
    </lineage>
</organism>
<feature type="compositionally biased region" description="Polar residues" evidence="1">
    <location>
        <begin position="795"/>
        <end position="806"/>
    </location>
</feature>
<dbReference type="Gene3D" id="2.30.42.10">
    <property type="match status" value="2"/>
</dbReference>
<evidence type="ECO:0000256" key="1">
    <source>
        <dbReference type="SAM" id="MobiDB-lite"/>
    </source>
</evidence>
<feature type="compositionally biased region" description="Polar residues" evidence="1">
    <location>
        <begin position="38"/>
        <end position="47"/>
    </location>
</feature>
<dbReference type="EMBL" id="VIIS01000229">
    <property type="protein sequence ID" value="KAF0311565.1"/>
    <property type="molecule type" value="Genomic_DNA"/>
</dbReference>
<feature type="compositionally biased region" description="Basic and acidic residues" evidence="1">
    <location>
        <begin position="608"/>
        <end position="629"/>
    </location>
</feature>
<proteinExistence type="predicted"/>
<evidence type="ECO:0000313" key="4">
    <source>
        <dbReference type="Proteomes" id="UP000440578"/>
    </source>
</evidence>
<dbReference type="CDD" id="cd00136">
    <property type="entry name" value="PDZ_canonical"/>
    <property type="match status" value="1"/>
</dbReference>
<dbReference type="InterPro" id="IPR036034">
    <property type="entry name" value="PDZ_sf"/>
</dbReference>
<feature type="compositionally biased region" description="Polar residues" evidence="1">
    <location>
        <begin position="403"/>
        <end position="417"/>
    </location>
</feature>
<feature type="region of interest" description="Disordered" evidence="1">
    <location>
        <begin position="489"/>
        <end position="638"/>
    </location>
</feature>
<feature type="region of interest" description="Disordered" evidence="1">
    <location>
        <begin position="744"/>
        <end position="806"/>
    </location>
</feature>
<dbReference type="AlphaFoldDB" id="A0A6A4WXG3"/>
<feature type="region of interest" description="Disordered" evidence="1">
    <location>
        <begin position="375"/>
        <end position="467"/>
    </location>
</feature>
<feature type="compositionally biased region" description="Gly residues" evidence="1">
    <location>
        <begin position="749"/>
        <end position="758"/>
    </location>
</feature>
<dbReference type="Proteomes" id="UP000440578">
    <property type="component" value="Unassembled WGS sequence"/>
</dbReference>
<reference evidence="3 4" key="1">
    <citation type="submission" date="2019-07" db="EMBL/GenBank/DDBJ databases">
        <title>Draft genome assembly of a fouling barnacle, Amphibalanus amphitrite (Darwin, 1854): The first reference genome for Thecostraca.</title>
        <authorList>
            <person name="Kim W."/>
        </authorList>
    </citation>
    <scope>NUCLEOTIDE SEQUENCE [LARGE SCALE GENOMIC DNA]</scope>
    <source>
        <strain evidence="3">SNU_AA5</strain>
        <tissue evidence="3">Soma without cirri and trophi</tissue>
    </source>
</reference>
<dbReference type="InterPro" id="IPR001478">
    <property type="entry name" value="PDZ"/>
</dbReference>
<feature type="compositionally biased region" description="Low complexity" evidence="1">
    <location>
        <begin position="71"/>
        <end position="82"/>
    </location>
</feature>
<feature type="compositionally biased region" description="Polar residues" evidence="1">
    <location>
        <begin position="159"/>
        <end position="169"/>
    </location>
</feature>
<feature type="region of interest" description="Disordered" evidence="1">
    <location>
        <begin position="1"/>
        <end position="184"/>
    </location>
</feature>
<feature type="compositionally biased region" description="Basic and acidic residues" evidence="1">
    <location>
        <begin position="490"/>
        <end position="507"/>
    </location>
</feature>
<feature type="region of interest" description="Disordered" evidence="1">
    <location>
        <begin position="939"/>
        <end position="958"/>
    </location>
</feature>
<feature type="region of interest" description="Disordered" evidence="1">
    <location>
        <begin position="305"/>
        <end position="345"/>
    </location>
</feature>
<evidence type="ECO:0000259" key="2">
    <source>
        <dbReference type="PROSITE" id="PS50106"/>
    </source>
</evidence>